<dbReference type="EMBL" id="FNYO01000225">
    <property type="protein sequence ID" value="SEJ62141.1"/>
    <property type="molecule type" value="Genomic_DNA"/>
</dbReference>
<dbReference type="PANTHER" id="PTHR30629:SF2">
    <property type="entry name" value="PROPHAGE INTEGRASE INTS-RELATED"/>
    <property type="match status" value="1"/>
</dbReference>
<dbReference type="PROSITE" id="PS51900">
    <property type="entry name" value="CB"/>
    <property type="match status" value="1"/>
</dbReference>
<dbReference type="PANTHER" id="PTHR30629">
    <property type="entry name" value="PROPHAGE INTEGRASE"/>
    <property type="match status" value="1"/>
</dbReference>
<reference evidence="6 7" key="1">
    <citation type="submission" date="2016-10" db="EMBL/GenBank/DDBJ databases">
        <authorList>
            <person name="de Groot N.N."/>
        </authorList>
    </citation>
    <scope>NUCLEOTIDE SEQUENCE [LARGE SCALE GENOMIC DNA]</scope>
    <source>
        <strain evidence="6 7">DSM 1041</strain>
    </source>
</reference>
<dbReference type="GO" id="GO:0015074">
    <property type="term" value="P:DNA integration"/>
    <property type="evidence" value="ECO:0007669"/>
    <property type="project" value="UniProtKB-KW"/>
</dbReference>
<evidence type="ECO:0000256" key="1">
    <source>
        <dbReference type="ARBA" id="ARBA00008857"/>
    </source>
</evidence>
<gene>
    <name evidence="6" type="ORF">SAMN04244579_04932</name>
</gene>
<dbReference type="STRING" id="170623.SAMN04244579_04932"/>
<dbReference type="InterPro" id="IPR038488">
    <property type="entry name" value="Integrase_DNA-bd_sf"/>
</dbReference>
<evidence type="ECO:0000256" key="4">
    <source>
        <dbReference type="PROSITE-ProRule" id="PRU01248"/>
    </source>
</evidence>
<keyword evidence="2" id="KW-0229">DNA integration</keyword>
<sequence length="172" mass="19429">MSKLTPKLVKETTAPGTYQDGRGLFLKVTAGGTKSWVFRYSFQSDRRDMGLGSFPAVTLRDARLAADKARLELAQGIDPLGKRHQLQHEARAKRRKGTTFKAEAELFLRTHAPSWSPRHAVQWRNSLNTHVYPRIGELPVEQVDTDQVLDVLAPIWSTTPVTATRVRNRIEL</sequence>
<proteinExistence type="inferred from homology"/>
<name>A0A1H7A981_9GAMM</name>
<comment type="similarity">
    <text evidence="1">Belongs to the 'phage' integrase family.</text>
</comment>
<evidence type="ECO:0000256" key="2">
    <source>
        <dbReference type="ARBA" id="ARBA00022908"/>
    </source>
</evidence>
<organism evidence="6 7">
    <name type="scientific">Azotobacter beijerinckii</name>
    <dbReference type="NCBI Taxonomy" id="170623"/>
    <lineage>
        <taxon>Bacteria</taxon>
        <taxon>Pseudomonadati</taxon>
        <taxon>Pseudomonadota</taxon>
        <taxon>Gammaproteobacteria</taxon>
        <taxon>Pseudomonadales</taxon>
        <taxon>Pseudomonadaceae</taxon>
        <taxon>Azotobacter</taxon>
    </lineage>
</organism>
<dbReference type="InterPro" id="IPR053876">
    <property type="entry name" value="Phage_int_M"/>
</dbReference>
<dbReference type="InterPro" id="IPR050808">
    <property type="entry name" value="Phage_Integrase"/>
</dbReference>
<evidence type="ECO:0000256" key="3">
    <source>
        <dbReference type="ARBA" id="ARBA00023125"/>
    </source>
</evidence>
<dbReference type="Gene3D" id="1.10.150.130">
    <property type="match status" value="1"/>
</dbReference>
<keyword evidence="3 4" id="KW-0238">DNA-binding</keyword>
<protein>
    <recommendedName>
        <fullName evidence="5">Core-binding (CB) domain-containing protein</fullName>
    </recommendedName>
</protein>
<dbReference type="GO" id="GO:0003677">
    <property type="term" value="F:DNA binding"/>
    <property type="evidence" value="ECO:0007669"/>
    <property type="project" value="UniProtKB-UniRule"/>
</dbReference>
<dbReference type="AlphaFoldDB" id="A0A1H7A981"/>
<accession>A0A1H7A981</accession>
<dbReference type="InterPro" id="IPR025166">
    <property type="entry name" value="Integrase_DNA_bind_dom"/>
</dbReference>
<evidence type="ECO:0000259" key="5">
    <source>
        <dbReference type="PROSITE" id="PS51900"/>
    </source>
</evidence>
<dbReference type="Pfam" id="PF22022">
    <property type="entry name" value="Phage_int_M"/>
    <property type="match status" value="1"/>
</dbReference>
<dbReference type="InterPro" id="IPR044068">
    <property type="entry name" value="CB"/>
</dbReference>
<dbReference type="RefSeq" id="WP_139211474.1">
    <property type="nucleotide sequence ID" value="NZ_FNYO01000225.1"/>
</dbReference>
<dbReference type="Proteomes" id="UP000199005">
    <property type="component" value="Unassembled WGS sequence"/>
</dbReference>
<dbReference type="InterPro" id="IPR010998">
    <property type="entry name" value="Integrase_recombinase_N"/>
</dbReference>
<dbReference type="Gene3D" id="3.30.160.390">
    <property type="entry name" value="Integrase, DNA-binding domain"/>
    <property type="match status" value="1"/>
</dbReference>
<feature type="non-terminal residue" evidence="6">
    <location>
        <position position="172"/>
    </location>
</feature>
<dbReference type="InterPro" id="IPR011010">
    <property type="entry name" value="DNA_brk_join_enz"/>
</dbReference>
<dbReference type="Pfam" id="PF13356">
    <property type="entry name" value="Arm-DNA-bind_3"/>
    <property type="match status" value="1"/>
</dbReference>
<evidence type="ECO:0000313" key="7">
    <source>
        <dbReference type="Proteomes" id="UP000199005"/>
    </source>
</evidence>
<feature type="domain" description="Core-binding (CB)" evidence="5">
    <location>
        <begin position="98"/>
        <end position="172"/>
    </location>
</feature>
<evidence type="ECO:0000313" key="6">
    <source>
        <dbReference type="EMBL" id="SEJ62141.1"/>
    </source>
</evidence>
<dbReference type="SUPFAM" id="SSF56349">
    <property type="entry name" value="DNA breaking-rejoining enzymes"/>
    <property type="match status" value="1"/>
</dbReference>